<sequence length="119" mass="14346">MPRWQTHTFRLHENTAARPPGKLYVTFFFLFVKFSTFRTALLSFSLTFRSCSLFVFLTLILFPLPQSTVDWLCFIFYFLFSPLPLFYLINLLHSYFLFFCFRCCFCCCSFDPPFLSFFF</sequence>
<feature type="transmembrane region" description="Helical" evidence="1">
    <location>
        <begin position="46"/>
        <end position="64"/>
    </location>
</feature>
<protein>
    <submittedName>
        <fullName evidence="2">Uncharacterized protein</fullName>
    </submittedName>
</protein>
<feature type="transmembrane region" description="Helical" evidence="1">
    <location>
        <begin position="71"/>
        <end position="89"/>
    </location>
</feature>
<keyword evidence="1" id="KW-0812">Transmembrane</keyword>
<keyword evidence="1" id="KW-1133">Transmembrane helix</keyword>
<dbReference type="GeneID" id="23858474"/>
<dbReference type="EMBL" id="FN554964">
    <property type="protein sequence ID" value="CBH08880.1"/>
    <property type="molecule type" value="Genomic_DNA"/>
</dbReference>
<keyword evidence="1" id="KW-0472">Membrane</keyword>
<reference evidence="3" key="1">
    <citation type="journal article" date="2010" name="PLoS Negl. Trop. Dis.">
        <title>The genome sequence of Trypanosoma brucei gambiense, causative agent of chronic human african trypanosomiasis.</title>
        <authorList>
            <person name="Jackson A.P."/>
            <person name="Sanders M."/>
            <person name="Berry A."/>
            <person name="McQuillan J."/>
            <person name="Aslett M.A."/>
            <person name="Quail M.A."/>
            <person name="Chukualim B."/>
            <person name="Capewell P."/>
            <person name="MacLeod A."/>
            <person name="Melville S.E."/>
            <person name="Gibson W."/>
            <person name="Barry J.D."/>
            <person name="Berriman M."/>
            <person name="Hertz-Fowler C."/>
        </authorList>
    </citation>
    <scope>NUCLEOTIDE SEQUENCE [LARGE SCALE GENOMIC DNA]</scope>
    <source>
        <strain evidence="3">MHOM/CI/86/DAL972</strain>
    </source>
</reference>
<dbReference type="AlphaFoldDB" id="C9ZI88"/>
<evidence type="ECO:0000313" key="2">
    <source>
        <dbReference type="EMBL" id="CBH08880.1"/>
    </source>
</evidence>
<dbReference type="KEGG" id="tbg:TbgDal_I710"/>
<dbReference type="RefSeq" id="XP_011771321.1">
    <property type="nucleotide sequence ID" value="XM_011773019.1"/>
</dbReference>
<name>C9ZI88_TRYB9</name>
<evidence type="ECO:0000256" key="1">
    <source>
        <dbReference type="SAM" id="Phobius"/>
    </source>
</evidence>
<proteinExistence type="predicted"/>
<organism evidence="2 3">
    <name type="scientific">Trypanosoma brucei gambiense (strain MHOM/CI/86/DAL972)</name>
    <dbReference type="NCBI Taxonomy" id="679716"/>
    <lineage>
        <taxon>Eukaryota</taxon>
        <taxon>Discoba</taxon>
        <taxon>Euglenozoa</taxon>
        <taxon>Kinetoplastea</taxon>
        <taxon>Metakinetoplastina</taxon>
        <taxon>Trypanosomatida</taxon>
        <taxon>Trypanosomatidae</taxon>
        <taxon>Trypanosoma</taxon>
    </lineage>
</organism>
<accession>C9ZI88</accession>
<gene>
    <name evidence="2" type="ORF">TbgDal_I710</name>
</gene>
<evidence type="ECO:0000313" key="3">
    <source>
        <dbReference type="Proteomes" id="UP000002316"/>
    </source>
</evidence>
<dbReference type="Proteomes" id="UP000002316">
    <property type="component" value="Chromosome 1"/>
</dbReference>